<feature type="domain" description="PDZ" evidence="2">
    <location>
        <begin position="35"/>
        <end position="103"/>
    </location>
</feature>
<dbReference type="InterPro" id="IPR001478">
    <property type="entry name" value="PDZ"/>
</dbReference>
<dbReference type="SMART" id="SM00228">
    <property type="entry name" value="PDZ"/>
    <property type="match status" value="1"/>
</dbReference>
<dbReference type="SUPFAM" id="SSF50156">
    <property type="entry name" value="PDZ domain-like"/>
    <property type="match status" value="1"/>
</dbReference>
<protein>
    <recommendedName>
        <fullName evidence="2">PDZ domain-containing protein</fullName>
    </recommendedName>
</protein>
<proteinExistence type="predicted"/>
<evidence type="ECO:0000313" key="3">
    <source>
        <dbReference type="EMBL" id="PNF21204.1"/>
    </source>
</evidence>
<dbReference type="InParanoid" id="A0A2J7PY12"/>
<dbReference type="GO" id="GO:0005737">
    <property type="term" value="C:cytoplasm"/>
    <property type="evidence" value="ECO:0007669"/>
    <property type="project" value="TreeGrafter"/>
</dbReference>
<name>A0A2J7PY12_9NEOP</name>
<dbReference type="EMBL" id="NEVH01020852">
    <property type="protein sequence ID" value="PNF21204.1"/>
    <property type="molecule type" value="Genomic_DNA"/>
</dbReference>
<dbReference type="OrthoDB" id="66881at2759"/>
<dbReference type="STRING" id="105785.A0A2J7PY12"/>
<dbReference type="Gene3D" id="2.30.42.10">
    <property type="match status" value="1"/>
</dbReference>
<sequence>MLKSGQKRPNTPNKTKSGVIGSPDAAEHWRQGVRETVITARPDGSLNFSVHGGSDKGEFAYVSHIVQNKVNYVSGKLHEEDILLEIQGQKVAGYTQRDVVAWLNHCCRNGNPVVLKTVDAVSYLRVHSCHAILSAKWQLIDWLKDSNCLQAELSAVTAWMHNHLQPMVVKVELTEEARNFFMQLAHLSSISMYIDDIAVFCGFSSIDTRTTAAGGNRISQRAFENASPSLLQKPNDGRCTSEIKSRIAMAKAAFSKKKNLFTSKLDVNLRKKLVKCYIWSIALYGAETWTLRAVDQKHLESFEMWCWRRMEKISWTDYVRNEEVLIRVSEQRNIQHEIRKRKANWSCHVLRRNCLIKEIIEGKIEGRIEVTRRRGRRRKKMLDDLGDRRGYCHLKEKALDRIKWRNCFGRDCGRVV</sequence>
<organism evidence="3 4">
    <name type="scientific">Cryptotermes secundus</name>
    <dbReference type="NCBI Taxonomy" id="105785"/>
    <lineage>
        <taxon>Eukaryota</taxon>
        <taxon>Metazoa</taxon>
        <taxon>Ecdysozoa</taxon>
        <taxon>Arthropoda</taxon>
        <taxon>Hexapoda</taxon>
        <taxon>Insecta</taxon>
        <taxon>Pterygota</taxon>
        <taxon>Neoptera</taxon>
        <taxon>Polyneoptera</taxon>
        <taxon>Dictyoptera</taxon>
        <taxon>Blattodea</taxon>
        <taxon>Blattoidea</taxon>
        <taxon>Termitoidae</taxon>
        <taxon>Kalotermitidae</taxon>
        <taxon>Cryptotermitinae</taxon>
        <taxon>Cryptotermes</taxon>
    </lineage>
</organism>
<dbReference type="InterPro" id="IPR036034">
    <property type="entry name" value="PDZ_sf"/>
</dbReference>
<dbReference type="AlphaFoldDB" id="A0A2J7PY12"/>
<dbReference type="Pfam" id="PF00595">
    <property type="entry name" value="PDZ"/>
    <property type="match status" value="1"/>
</dbReference>
<comment type="caution">
    <text evidence="3">The sequence shown here is derived from an EMBL/GenBank/DDBJ whole genome shotgun (WGS) entry which is preliminary data.</text>
</comment>
<dbReference type="PANTHER" id="PTHR10316">
    <property type="entry name" value="MEMBRANE ASSOCIATED GUANYLATE KINASE-RELATED"/>
    <property type="match status" value="1"/>
</dbReference>
<reference evidence="3 4" key="1">
    <citation type="submission" date="2017-12" db="EMBL/GenBank/DDBJ databases">
        <title>Hemimetabolous genomes reveal molecular basis of termite eusociality.</title>
        <authorList>
            <person name="Harrison M.C."/>
            <person name="Jongepier E."/>
            <person name="Robertson H.M."/>
            <person name="Arning N."/>
            <person name="Bitard-Feildel T."/>
            <person name="Chao H."/>
            <person name="Childers C.P."/>
            <person name="Dinh H."/>
            <person name="Doddapaneni H."/>
            <person name="Dugan S."/>
            <person name="Gowin J."/>
            <person name="Greiner C."/>
            <person name="Han Y."/>
            <person name="Hu H."/>
            <person name="Hughes D.S.T."/>
            <person name="Huylmans A.-K."/>
            <person name="Kemena C."/>
            <person name="Kremer L.P.M."/>
            <person name="Lee S.L."/>
            <person name="Lopez-Ezquerra A."/>
            <person name="Mallet L."/>
            <person name="Monroy-Kuhn J.M."/>
            <person name="Moser A."/>
            <person name="Murali S.C."/>
            <person name="Muzny D.M."/>
            <person name="Otani S."/>
            <person name="Piulachs M.-D."/>
            <person name="Poelchau M."/>
            <person name="Qu J."/>
            <person name="Schaub F."/>
            <person name="Wada-Katsumata A."/>
            <person name="Worley K.C."/>
            <person name="Xie Q."/>
            <person name="Ylla G."/>
            <person name="Poulsen M."/>
            <person name="Gibbs R.A."/>
            <person name="Schal C."/>
            <person name="Richards S."/>
            <person name="Belles X."/>
            <person name="Korb J."/>
            <person name="Bornberg-Bauer E."/>
        </authorList>
    </citation>
    <scope>NUCLEOTIDE SEQUENCE [LARGE SCALE GENOMIC DNA]</scope>
    <source>
        <tissue evidence="3">Whole body</tissue>
    </source>
</reference>
<feature type="compositionally biased region" description="Polar residues" evidence="1">
    <location>
        <begin position="7"/>
        <end position="16"/>
    </location>
</feature>
<accession>A0A2J7PY12</accession>
<dbReference type="PANTHER" id="PTHR10316:SF40">
    <property type="entry name" value="LD27118P"/>
    <property type="match status" value="1"/>
</dbReference>
<evidence type="ECO:0000313" key="4">
    <source>
        <dbReference type="Proteomes" id="UP000235965"/>
    </source>
</evidence>
<evidence type="ECO:0000256" key="1">
    <source>
        <dbReference type="SAM" id="MobiDB-lite"/>
    </source>
</evidence>
<gene>
    <name evidence="3" type="ORF">B7P43_G05086</name>
</gene>
<dbReference type="CDD" id="cd06730">
    <property type="entry name" value="PDZ0_MAGI-1_3-like"/>
    <property type="match status" value="1"/>
</dbReference>
<dbReference type="PROSITE" id="PS50106">
    <property type="entry name" value="PDZ"/>
    <property type="match status" value="1"/>
</dbReference>
<feature type="region of interest" description="Disordered" evidence="1">
    <location>
        <begin position="1"/>
        <end position="25"/>
    </location>
</feature>
<dbReference type="Proteomes" id="UP000235965">
    <property type="component" value="Unassembled WGS sequence"/>
</dbReference>
<dbReference type="GO" id="GO:0007165">
    <property type="term" value="P:signal transduction"/>
    <property type="evidence" value="ECO:0007669"/>
    <property type="project" value="TreeGrafter"/>
</dbReference>
<evidence type="ECO:0000259" key="2">
    <source>
        <dbReference type="PROSITE" id="PS50106"/>
    </source>
</evidence>
<keyword evidence="4" id="KW-1185">Reference proteome</keyword>